<comment type="caution">
    <text evidence="14">The sequence shown here is derived from an EMBL/GenBank/DDBJ whole genome shotgun (WGS) entry which is preliminary data.</text>
</comment>
<dbReference type="GO" id="GO:0006508">
    <property type="term" value="P:proteolysis"/>
    <property type="evidence" value="ECO:0007669"/>
    <property type="project" value="UniProtKB-KW"/>
</dbReference>
<feature type="binding site" evidence="12">
    <location>
        <position position="147"/>
    </location>
    <ligand>
        <name>Zn(2+)</name>
        <dbReference type="ChEBI" id="CHEBI:29105"/>
        <note>catalytic</note>
    </ligand>
</feature>
<evidence type="ECO:0000259" key="13">
    <source>
        <dbReference type="Pfam" id="PF01435"/>
    </source>
</evidence>
<comment type="subcellular location">
    <subcellularLocation>
        <location evidence="1 12">Cell membrane</location>
        <topology evidence="1 12">Multi-pass membrane protein</topology>
    </subcellularLocation>
</comment>
<dbReference type="EC" id="3.4.24.-" evidence="12"/>
<feature type="transmembrane region" description="Helical" evidence="12">
    <location>
        <begin position="42"/>
        <end position="60"/>
    </location>
</feature>
<protein>
    <recommendedName>
        <fullName evidence="12">Protease HtpX homolog</fullName>
        <ecNumber evidence="12">3.4.24.-</ecNumber>
    </recommendedName>
</protein>
<feature type="transmembrane region" description="Helical" evidence="12">
    <location>
        <begin position="186"/>
        <end position="208"/>
    </location>
</feature>
<keyword evidence="7 12" id="KW-0378">Hydrolase</keyword>
<evidence type="ECO:0000256" key="2">
    <source>
        <dbReference type="ARBA" id="ARBA00009779"/>
    </source>
</evidence>
<gene>
    <name evidence="12" type="primary">htpX</name>
    <name evidence="14" type="ORF">COW81_02190</name>
</gene>
<feature type="transmembrane region" description="Helical" evidence="12">
    <location>
        <begin position="153"/>
        <end position="174"/>
    </location>
</feature>
<keyword evidence="3 12" id="KW-1003">Cell membrane</keyword>
<dbReference type="PANTHER" id="PTHR43221">
    <property type="entry name" value="PROTEASE HTPX"/>
    <property type="match status" value="1"/>
</dbReference>
<evidence type="ECO:0000256" key="8">
    <source>
        <dbReference type="ARBA" id="ARBA00022833"/>
    </source>
</evidence>
<evidence type="ECO:0000256" key="10">
    <source>
        <dbReference type="ARBA" id="ARBA00023049"/>
    </source>
</evidence>
<evidence type="ECO:0000256" key="11">
    <source>
        <dbReference type="ARBA" id="ARBA00023136"/>
    </source>
</evidence>
<comment type="cofactor">
    <cofactor evidence="12">
        <name>Zn(2+)</name>
        <dbReference type="ChEBI" id="CHEBI:29105"/>
    </cofactor>
    <text evidence="12">Binds 1 zinc ion per subunit.</text>
</comment>
<dbReference type="GO" id="GO:0004222">
    <property type="term" value="F:metalloendopeptidase activity"/>
    <property type="evidence" value="ECO:0007669"/>
    <property type="project" value="UniProtKB-UniRule"/>
</dbReference>
<dbReference type="GO" id="GO:0008270">
    <property type="term" value="F:zinc ion binding"/>
    <property type="evidence" value="ECO:0007669"/>
    <property type="project" value="UniProtKB-UniRule"/>
</dbReference>
<dbReference type="EMBL" id="PCTT01000027">
    <property type="protein sequence ID" value="PIP87075.1"/>
    <property type="molecule type" value="Genomic_DNA"/>
</dbReference>
<keyword evidence="10 12" id="KW-0482">Metalloprotease</keyword>
<accession>A0A2H0DY24</accession>
<dbReference type="PANTHER" id="PTHR43221:SF1">
    <property type="entry name" value="PROTEASE HTPX"/>
    <property type="match status" value="1"/>
</dbReference>
<proteinExistence type="inferred from homology"/>
<dbReference type="Gene3D" id="3.30.2010.10">
    <property type="entry name" value="Metalloproteases ('zincins'), catalytic domain"/>
    <property type="match status" value="1"/>
</dbReference>
<dbReference type="InterPro" id="IPR001915">
    <property type="entry name" value="Peptidase_M48"/>
</dbReference>
<dbReference type="InterPro" id="IPR050083">
    <property type="entry name" value="HtpX_protease"/>
</dbReference>
<feature type="active site" evidence="12">
    <location>
        <position position="144"/>
    </location>
</feature>
<keyword evidence="5 12" id="KW-0812">Transmembrane</keyword>
<evidence type="ECO:0000313" key="14">
    <source>
        <dbReference type="EMBL" id="PIP87075.1"/>
    </source>
</evidence>
<evidence type="ECO:0000256" key="5">
    <source>
        <dbReference type="ARBA" id="ARBA00022692"/>
    </source>
</evidence>
<evidence type="ECO:0000256" key="9">
    <source>
        <dbReference type="ARBA" id="ARBA00022989"/>
    </source>
</evidence>
<keyword evidence="9 12" id="KW-1133">Transmembrane helix</keyword>
<evidence type="ECO:0000256" key="12">
    <source>
        <dbReference type="HAMAP-Rule" id="MF_00188"/>
    </source>
</evidence>
<evidence type="ECO:0000313" key="15">
    <source>
        <dbReference type="Proteomes" id="UP000231143"/>
    </source>
</evidence>
<feature type="binding site" evidence="12">
    <location>
        <position position="143"/>
    </location>
    <ligand>
        <name>Zn(2+)</name>
        <dbReference type="ChEBI" id="CHEBI:29105"/>
        <note>catalytic</note>
    </ligand>
</feature>
<keyword evidence="11 12" id="KW-0472">Membrane</keyword>
<keyword evidence="6 12" id="KW-0479">Metal-binding</keyword>
<dbReference type="GO" id="GO:0005886">
    <property type="term" value="C:plasma membrane"/>
    <property type="evidence" value="ECO:0007669"/>
    <property type="project" value="UniProtKB-SubCell"/>
</dbReference>
<organism evidence="14 15">
    <name type="scientific">Candidatus Campbellbacteria bacterium CG22_combo_CG10-13_8_21_14_all_36_13</name>
    <dbReference type="NCBI Taxonomy" id="1974529"/>
    <lineage>
        <taxon>Bacteria</taxon>
        <taxon>Candidatus Campbelliibacteriota</taxon>
    </lineage>
</organism>
<evidence type="ECO:0000256" key="3">
    <source>
        <dbReference type="ARBA" id="ARBA00022475"/>
    </source>
</evidence>
<sequence>MTNLYTHQDSNVRKTWLLMSVFLVVVVGIGWFVSYYFNSPGIFIFAIIFSVGMNIFSYYNSDKIVLKMYRGHQITRESHRELWNSVENLSITAGLPMPKVFIIPDPAPNAFATGRDKDHAAIAVSSGLLDMMDRNELDGVIAHELAHIGNRDILLMTIIVILVGFLSILADILIHGGLRGGDNNKGGGALMIVGIVLIILSPIFSQIIQLAVSRKREFLADATGALLTRYPEGLASALEKLGSYKGQMRHANKATAHLFISNPFGPKVKKGFSKLFMTHPPIEDRIAKLRGIE</sequence>
<keyword evidence="4 12" id="KW-0645">Protease</keyword>
<feature type="domain" description="Peptidase M48" evidence="13">
    <location>
        <begin position="80"/>
        <end position="292"/>
    </location>
</feature>
<dbReference type="AlphaFoldDB" id="A0A2H0DY24"/>
<feature type="binding site" evidence="12">
    <location>
        <position position="217"/>
    </location>
    <ligand>
        <name>Zn(2+)</name>
        <dbReference type="ChEBI" id="CHEBI:29105"/>
        <note>catalytic</note>
    </ligand>
</feature>
<name>A0A2H0DY24_9BACT</name>
<evidence type="ECO:0000256" key="4">
    <source>
        <dbReference type="ARBA" id="ARBA00022670"/>
    </source>
</evidence>
<feature type="transmembrane region" description="Helical" evidence="12">
    <location>
        <begin position="16"/>
        <end position="36"/>
    </location>
</feature>
<keyword evidence="8 12" id="KW-0862">Zinc</keyword>
<evidence type="ECO:0000256" key="6">
    <source>
        <dbReference type="ARBA" id="ARBA00022723"/>
    </source>
</evidence>
<dbReference type="CDD" id="cd07340">
    <property type="entry name" value="M48B_Htpx_like"/>
    <property type="match status" value="1"/>
</dbReference>
<reference evidence="14 15" key="1">
    <citation type="submission" date="2017-09" db="EMBL/GenBank/DDBJ databases">
        <title>Depth-based differentiation of microbial function through sediment-hosted aquifers and enrichment of novel symbionts in the deep terrestrial subsurface.</title>
        <authorList>
            <person name="Probst A.J."/>
            <person name="Ladd B."/>
            <person name="Jarett J.K."/>
            <person name="Geller-Mcgrath D.E."/>
            <person name="Sieber C.M."/>
            <person name="Emerson J.B."/>
            <person name="Anantharaman K."/>
            <person name="Thomas B.C."/>
            <person name="Malmstrom R."/>
            <person name="Stieglmeier M."/>
            <person name="Klingl A."/>
            <person name="Woyke T."/>
            <person name="Ryan C.M."/>
            <person name="Banfield J.F."/>
        </authorList>
    </citation>
    <scope>NUCLEOTIDE SEQUENCE [LARGE SCALE GENOMIC DNA]</scope>
    <source>
        <strain evidence="14">CG22_combo_CG10-13_8_21_14_all_36_13</strain>
    </source>
</reference>
<evidence type="ECO:0000256" key="1">
    <source>
        <dbReference type="ARBA" id="ARBA00004651"/>
    </source>
</evidence>
<dbReference type="HAMAP" id="MF_00188">
    <property type="entry name" value="Pept_M48_protease_HtpX"/>
    <property type="match status" value="1"/>
</dbReference>
<comment type="similarity">
    <text evidence="2 12">Belongs to the peptidase M48B family.</text>
</comment>
<dbReference type="Proteomes" id="UP000231143">
    <property type="component" value="Unassembled WGS sequence"/>
</dbReference>
<dbReference type="InterPro" id="IPR022919">
    <property type="entry name" value="Pept_M48_protease_HtpX"/>
</dbReference>
<evidence type="ECO:0000256" key="7">
    <source>
        <dbReference type="ARBA" id="ARBA00022801"/>
    </source>
</evidence>
<dbReference type="Pfam" id="PF01435">
    <property type="entry name" value="Peptidase_M48"/>
    <property type="match status" value="1"/>
</dbReference>